<keyword evidence="1" id="KW-1185">Reference proteome</keyword>
<sequence>MRDMASTAESPTASDNSGYLNCETTHRILIKGDRGDAENILIIVTDGESDDKVQQPVEDLSTRRRFLFWRIGTKCMRYQSEENENPNEVQETEDRLELAKAVHSVVQESHGIVDLRCPSKGFKVR</sequence>
<accession>A0A1I7XAU5</accession>
<evidence type="ECO:0000313" key="1">
    <source>
        <dbReference type="Proteomes" id="UP000095283"/>
    </source>
</evidence>
<dbReference type="AlphaFoldDB" id="A0A1I7XAU5"/>
<dbReference type="Proteomes" id="UP000095283">
    <property type="component" value="Unplaced"/>
</dbReference>
<reference evidence="2" key="1">
    <citation type="submission" date="2016-11" db="UniProtKB">
        <authorList>
            <consortium name="WormBaseParasite"/>
        </authorList>
    </citation>
    <scope>IDENTIFICATION</scope>
</reference>
<organism evidence="1 2">
    <name type="scientific">Heterorhabditis bacteriophora</name>
    <name type="common">Entomopathogenic nematode worm</name>
    <dbReference type="NCBI Taxonomy" id="37862"/>
    <lineage>
        <taxon>Eukaryota</taxon>
        <taxon>Metazoa</taxon>
        <taxon>Ecdysozoa</taxon>
        <taxon>Nematoda</taxon>
        <taxon>Chromadorea</taxon>
        <taxon>Rhabditida</taxon>
        <taxon>Rhabditina</taxon>
        <taxon>Rhabditomorpha</taxon>
        <taxon>Strongyloidea</taxon>
        <taxon>Heterorhabditidae</taxon>
        <taxon>Heterorhabditis</taxon>
    </lineage>
</organism>
<protein>
    <submittedName>
        <fullName evidence="2">VWFA domain-containing protein</fullName>
    </submittedName>
</protein>
<name>A0A1I7XAU5_HETBA</name>
<evidence type="ECO:0000313" key="2">
    <source>
        <dbReference type="WBParaSite" id="Hba_14811"/>
    </source>
</evidence>
<proteinExistence type="predicted"/>
<dbReference type="WBParaSite" id="Hba_14811">
    <property type="protein sequence ID" value="Hba_14811"/>
    <property type="gene ID" value="Hba_14811"/>
</dbReference>